<sequence length="605" mass="66126">MLMIGLIRQLSDQPVALSPALSFFFCQGTDTKFNNATAVLRSLIWLLLLQQPYLISHLLQKHKESGRELFEDENAFYALSEAFRNMLKDPQLSPVYLAVDALDEDALVAVKKFPPGLSRVYGRIMDMIDGGGVGDPQVGYPQYCKNVLAAATLALRPLTLPELGVLADLPPDMPRTIVEDCGSFLTIKEETVYLIHQSAKDYLDGNYTSKLQPAGVAQGHADISRRSIDAMASILRHNIYDLDFGFISKDMSPPRLDPLAPIRYSCVFWADHLCSLNSDDSRFLGELTDDGKVFGFLKEYFLRWLEGLSLIGRLSSGLLSIRKILHAAQSQPDFNSHLLELLVDAEKFVFSHRSIIERAPLQAYGSALVFSPTLSEIRKRYWEERLSFIAMTAGIRDHWGAHRATLEGHGHPVTAVAFSPDGKTLASASNDKTVRLWEVATGAPRATLEGHGDPVSAVAFSPDGKTLASASNDNTVRLWEVATGTPRATLEGHGGWVATGAPRATLEGHGGSVSAVAFSRNGQCLETIRGLLSITGNSDASSSSGGQKPASSFLFVGDDWVTRNGKWVLWLPTDYRATCVAVHGQTLILGHASGQVTFFRFAFAE</sequence>
<dbReference type="PROSITE" id="PS50294">
    <property type="entry name" value="WD_REPEATS_REGION"/>
    <property type="match status" value="2"/>
</dbReference>
<feature type="domain" description="Nephrocystin 3-like N-terminal" evidence="4">
    <location>
        <begin position="2"/>
        <end position="104"/>
    </location>
</feature>
<dbReference type="Pfam" id="PF24883">
    <property type="entry name" value="NPHP3_N"/>
    <property type="match status" value="1"/>
</dbReference>
<reference evidence="5" key="1">
    <citation type="journal article" date="2023" name="Mol. Phylogenet. Evol.">
        <title>Genome-scale phylogeny and comparative genomics of the fungal order Sordariales.</title>
        <authorList>
            <person name="Hensen N."/>
            <person name="Bonometti L."/>
            <person name="Westerberg I."/>
            <person name="Brannstrom I.O."/>
            <person name="Guillou S."/>
            <person name="Cros-Aarteil S."/>
            <person name="Calhoun S."/>
            <person name="Haridas S."/>
            <person name="Kuo A."/>
            <person name="Mondo S."/>
            <person name="Pangilinan J."/>
            <person name="Riley R."/>
            <person name="LaButti K."/>
            <person name="Andreopoulos B."/>
            <person name="Lipzen A."/>
            <person name="Chen C."/>
            <person name="Yan M."/>
            <person name="Daum C."/>
            <person name="Ng V."/>
            <person name="Clum A."/>
            <person name="Steindorff A."/>
            <person name="Ohm R.A."/>
            <person name="Martin F."/>
            <person name="Silar P."/>
            <person name="Natvig D.O."/>
            <person name="Lalanne C."/>
            <person name="Gautier V."/>
            <person name="Ament-Velasquez S.L."/>
            <person name="Kruys A."/>
            <person name="Hutchinson M.I."/>
            <person name="Powell A.J."/>
            <person name="Barry K."/>
            <person name="Miller A.N."/>
            <person name="Grigoriev I.V."/>
            <person name="Debuchy R."/>
            <person name="Gladieux P."/>
            <person name="Hiltunen Thoren M."/>
            <person name="Johannesson H."/>
        </authorList>
    </citation>
    <scope>NUCLEOTIDE SEQUENCE</scope>
    <source>
        <strain evidence="5">CBS 757.83</strain>
    </source>
</reference>
<dbReference type="SMART" id="SM00320">
    <property type="entry name" value="WD40"/>
    <property type="match status" value="3"/>
</dbReference>
<organism evidence="5 6">
    <name type="scientific">Parathielavia hyrcaniae</name>
    <dbReference type="NCBI Taxonomy" id="113614"/>
    <lineage>
        <taxon>Eukaryota</taxon>
        <taxon>Fungi</taxon>
        <taxon>Dikarya</taxon>
        <taxon>Ascomycota</taxon>
        <taxon>Pezizomycotina</taxon>
        <taxon>Sordariomycetes</taxon>
        <taxon>Sordariomycetidae</taxon>
        <taxon>Sordariales</taxon>
        <taxon>Chaetomiaceae</taxon>
        <taxon>Parathielavia</taxon>
    </lineage>
</organism>
<comment type="caution">
    <text evidence="5">The sequence shown here is derived from an EMBL/GenBank/DDBJ whole genome shotgun (WGS) entry which is preliminary data.</text>
</comment>
<dbReference type="Gene3D" id="2.130.10.10">
    <property type="entry name" value="YVTN repeat-like/Quinoprotein amine dehydrogenase"/>
    <property type="match status" value="2"/>
</dbReference>
<dbReference type="CDD" id="cd00200">
    <property type="entry name" value="WD40"/>
    <property type="match status" value="1"/>
</dbReference>
<keyword evidence="6" id="KW-1185">Reference proteome</keyword>
<dbReference type="PROSITE" id="PS00678">
    <property type="entry name" value="WD_REPEATS_1"/>
    <property type="match status" value="2"/>
</dbReference>
<evidence type="ECO:0000256" key="2">
    <source>
        <dbReference type="ARBA" id="ARBA00022737"/>
    </source>
</evidence>
<reference evidence="5" key="2">
    <citation type="submission" date="2023-05" db="EMBL/GenBank/DDBJ databases">
        <authorList>
            <consortium name="Lawrence Berkeley National Laboratory"/>
            <person name="Steindorff A."/>
            <person name="Hensen N."/>
            <person name="Bonometti L."/>
            <person name="Westerberg I."/>
            <person name="Brannstrom I.O."/>
            <person name="Guillou S."/>
            <person name="Cros-Aarteil S."/>
            <person name="Calhoun S."/>
            <person name="Haridas S."/>
            <person name="Kuo A."/>
            <person name="Mondo S."/>
            <person name="Pangilinan J."/>
            <person name="Riley R."/>
            <person name="Labutti K."/>
            <person name="Andreopoulos B."/>
            <person name="Lipzen A."/>
            <person name="Chen C."/>
            <person name="Yanf M."/>
            <person name="Daum C."/>
            <person name="Ng V."/>
            <person name="Clum A."/>
            <person name="Ohm R."/>
            <person name="Martin F."/>
            <person name="Silar P."/>
            <person name="Natvig D."/>
            <person name="Lalanne C."/>
            <person name="Gautier V."/>
            <person name="Ament-Velasquez S.L."/>
            <person name="Kruys A."/>
            <person name="Hutchinson M.I."/>
            <person name="Powell A.J."/>
            <person name="Barry K."/>
            <person name="Miller A.N."/>
            <person name="Grigoriev I.V."/>
            <person name="Debuchy R."/>
            <person name="Gladieux P."/>
            <person name="Thoren M.H."/>
            <person name="Johannesson H."/>
        </authorList>
    </citation>
    <scope>NUCLEOTIDE SEQUENCE</scope>
    <source>
        <strain evidence="5">CBS 757.83</strain>
    </source>
</reference>
<dbReference type="InterPro" id="IPR036322">
    <property type="entry name" value="WD40_repeat_dom_sf"/>
</dbReference>
<evidence type="ECO:0000256" key="3">
    <source>
        <dbReference type="PROSITE-ProRule" id="PRU00221"/>
    </source>
</evidence>
<dbReference type="InterPro" id="IPR015943">
    <property type="entry name" value="WD40/YVTN_repeat-like_dom_sf"/>
</dbReference>
<dbReference type="InterPro" id="IPR019775">
    <property type="entry name" value="WD40_repeat_CS"/>
</dbReference>
<dbReference type="Proteomes" id="UP001305647">
    <property type="component" value="Unassembled WGS sequence"/>
</dbReference>
<dbReference type="PANTHER" id="PTHR19848">
    <property type="entry name" value="WD40 REPEAT PROTEIN"/>
    <property type="match status" value="1"/>
</dbReference>
<dbReference type="PANTHER" id="PTHR19848:SF8">
    <property type="entry name" value="F-BOX AND WD REPEAT DOMAIN CONTAINING 7"/>
    <property type="match status" value="1"/>
</dbReference>
<accession>A0AAN6Q475</accession>
<evidence type="ECO:0000313" key="5">
    <source>
        <dbReference type="EMBL" id="KAK4102531.1"/>
    </source>
</evidence>
<feature type="repeat" description="WD" evidence="3">
    <location>
        <begin position="448"/>
        <end position="489"/>
    </location>
</feature>
<name>A0AAN6Q475_9PEZI</name>
<protein>
    <submittedName>
        <fullName evidence="5">WD40 repeat-like protein</fullName>
    </submittedName>
</protein>
<feature type="repeat" description="WD" evidence="3">
    <location>
        <begin position="406"/>
        <end position="447"/>
    </location>
</feature>
<dbReference type="EMBL" id="MU863631">
    <property type="protein sequence ID" value="KAK4102531.1"/>
    <property type="molecule type" value="Genomic_DNA"/>
</dbReference>
<gene>
    <name evidence="5" type="ORF">N658DRAFT_495237</name>
</gene>
<dbReference type="Pfam" id="PF00400">
    <property type="entry name" value="WD40"/>
    <property type="match status" value="3"/>
</dbReference>
<evidence type="ECO:0000256" key="1">
    <source>
        <dbReference type="ARBA" id="ARBA00022574"/>
    </source>
</evidence>
<dbReference type="InterPro" id="IPR056884">
    <property type="entry name" value="NPHP3-like_N"/>
</dbReference>
<dbReference type="InterPro" id="IPR001680">
    <property type="entry name" value="WD40_rpt"/>
</dbReference>
<dbReference type="AlphaFoldDB" id="A0AAN6Q475"/>
<evidence type="ECO:0000259" key="4">
    <source>
        <dbReference type="Pfam" id="PF24883"/>
    </source>
</evidence>
<keyword evidence="1 3" id="KW-0853">WD repeat</keyword>
<dbReference type="SUPFAM" id="SSF50978">
    <property type="entry name" value="WD40 repeat-like"/>
    <property type="match status" value="1"/>
</dbReference>
<proteinExistence type="predicted"/>
<dbReference type="PROSITE" id="PS50082">
    <property type="entry name" value="WD_REPEATS_2"/>
    <property type="match status" value="2"/>
</dbReference>
<keyword evidence="2" id="KW-0677">Repeat</keyword>
<evidence type="ECO:0000313" key="6">
    <source>
        <dbReference type="Proteomes" id="UP001305647"/>
    </source>
</evidence>